<evidence type="ECO:0000313" key="2">
    <source>
        <dbReference type="EMBL" id="GAX85072.1"/>
    </source>
</evidence>
<feature type="region of interest" description="Disordered" evidence="1">
    <location>
        <begin position="569"/>
        <end position="595"/>
    </location>
</feature>
<feature type="compositionally biased region" description="Polar residues" evidence="1">
    <location>
        <begin position="313"/>
        <end position="330"/>
    </location>
</feature>
<comment type="caution">
    <text evidence="2">The sequence shown here is derived from an EMBL/GenBank/DDBJ whole genome shotgun (WGS) entry which is preliminary data.</text>
</comment>
<feature type="compositionally biased region" description="Low complexity" evidence="1">
    <location>
        <begin position="398"/>
        <end position="410"/>
    </location>
</feature>
<reference evidence="2 3" key="1">
    <citation type="submission" date="2017-08" db="EMBL/GenBank/DDBJ databases">
        <title>Acidophilic green algal genome provides insights into adaptation to an acidic environment.</title>
        <authorList>
            <person name="Hirooka S."/>
            <person name="Hirose Y."/>
            <person name="Kanesaki Y."/>
            <person name="Higuchi S."/>
            <person name="Fujiwara T."/>
            <person name="Onuma R."/>
            <person name="Era A."/>
            <person name="Ohbayashi R."/>
            <person name="Uzuka A."/>
            <person name="Nozaki H."/>
            <person name="Yoshikawa H."/>
            <person name="Miyagishima S.Y."/>
        </authorList>
    </citation>
    <scope>NUCLEOTIDE SEQUENCE [LARGE SCALE GENOMIC DNA]</scope>
    <source>
        <strain evidence="2 3">NIES-2499</strain>
    </source>
</reference>
<accession>A0A250XQ67</accession>
<name>A0A250XQ67_9CHLO</name>
<proteinExistence type="predicted"/>
<sequence length="643" mass="68763">MESRDAATMEGTPFLLGGEVETMRKGGLKDGHDELPVSSVSGIMDTISSTTTRLIPPQVHCNLSTTTRFRMELRAPSKSGYARSLYLANILSSPVEQAAVARRMKKECASLWPAAQVLQVNNKAHVSDYDKAADATNNDHLHRLAMLKSAGSYVRKAQGILKSRPLTQGLDSRYLKYCVVPSKPLLSSQRSNIMATDPHHAIISKVISAGPTYIESGAVVKNMTTPLCSLSPAAEFLCCSAGASSSGGLLSLLTLSSKSDKSDTQLMARDSAPSQMDLPCVQHNEGHHIVDHGLPSSSNSSTERRRALVKYEPQTSISNEKSNSGVTGSRSAGLPHDEGSVKVNAAAVAEGKTKTAAVIVNGSNKAVQFSAPMSSDDVSCEIKQDRFLLLHSSTNALTSLGSSSSSNSHGSRSRSRHWSNPGHSGMIVPGGGRPKSWHDDDSNRAILNDDVQIRIMVADEGNIEGMRRAASPLSPAAGQQQQASSLLSFKAAMTGRVYTKEGIVRTKAGSTNDVTLNSDVRMEPPVDMVCKGGLESNNPAGLSGRACTDVQHHLKNRNDMMSASVKITADRYPGSGPQSESQPQSPRGRPQALLIPPSLSGQALSVMSVRRRVSERLVCLYKSLQASIGRKQQQQLESDTQQQ</sequence>
<dbReference type="EMBL" id="BEGY01000148">
    <property type="protein sequence ID" value="GAX85072.1"/>
    <property type="molecule type" value="Genomic_DNA"/>
</dbReference>
<dbReference type="AlphaFoldDB" id="A0A250XQ67"/>
<evidence type="ECO:0000313" key="3">
    <source>
        <dbReference type="Proteomes" id="UP000232323"/>
    </source>
</evidence>
<feature type="region of interest" description="Disordered" evidence="1">
    <location>
        <begin position="398"/>
        <end position="441"/>
    </location>
</feature>
<gene>
    <name evidence="2" type="ORF">CEUSTIGMA_g12492.t1</name>
</gene>
<feature type="region of interest" description="Disordered" evidence="1">
    <location>
        <begin position="287"/>
        <end position="338"/>
    </location>
</feature>
<protein>
    <submittedName>
        <fullName evidence="2">Uncharacterized protein</fullName>
    </submittedName>
</protein>
<feature type="compositionally biased region" description="Low complexity" evidence="1">
    <location>
        <begin position="573"/>
        <end position="591"/>
    </location>
</feature>
<dbReference type="Proteomes" id="UP000232323">
    <property type="component" value="Unassembled WGS sequence"/>
</dbReference>
<evidence type="ECO:0000256" key="1">
    <source>
        <dbReference type="SAM" id="MobiDB-lite"/>
    </source>
</evidence>
<organism evidence="2 3">
    <name type="scientific">Chlamydomonas eustigma</name>
    <dbReference type="NCBI Taxonomy" id="1157962"/>
    <lineage>
        <taxon>Eukaryota</taxon>
        <taxon>Viridiplantae</taxon>
        <taxon>Chlorophyta</taxon>
        <taxon>core chlorophytes</taxon>
        <taxon>Chlorophyceae</taxon>
        <taxon>CS clade</taxon>
        <taxon>Chlamydomonadales</taxon>
        <taxon>Chlamydomonadaceae</taxon>
        <taxon>Chlamydomonas</taxon>
    </lineage>
</organism>
<keyword evidence="3" id="KW-1185">Reference proteome</keyword>